<evidence type="ECO:0000256" key="4">
    <source>
        <dbReference type="ARBA" id="ARBA00006169"/>
    </source>
</evidence>
<dbReference type="VEuPathDB" id="FungiDB:SJAG_00251"/>
<dbReference type="SUPFAM" id="SSF46565">
    <property type="entry name" value="Chaperone J-domain"/>
    <property type="match status" value="1"/>
</dbReference>
<dbReference type="InterPro" id="IPR036671">
    <property type="entry name" value="DPH_MB_sf"/>
</dbReference>
<evidence type="ECO:0000259" key="9">
    <source>
        <dbReference type="PROSITE" id="PS50076"/>
    </source>
</evidence>
<evidence type="ECO:0000256" key="8">
    <source>
        <dbReference type="ARBA" id="ARBA00023242"/>
    </source>
</evidence>
<accession>B6JV49</accession>
<dbReference type="EMBL" id="KE651166">
    <property type="protein sequence ID" value="EEB05250.1"/>
    <property type="molecule type" value="Genomic_DNA"/>
</dbReference>
<evidence type="ECO:0000256" key="6">
    <source>
        <dbReference type="ARBA" id="ARBA00022723"/>
    </source>
</evidence>
<comment type="similarity">
    <text evidence="4">Belongs to the DPH4 family.</text>
</comment>
<dbReference type="PROSITE" id="PS50076">
    <property type="entry name" value="DNAJ_2"/>
    <property type="match status" value="1"/>
</dbReference>
<comment type="subcellular location">
    <subcellularLocation>
        <location evidence="3">Cytoplasm</location>
    </subcellularLocation>
    <subcellularLocation>
        <location evidence="2">Nucleus</location>
    </subcellularLocation>
</comment>
<gene>
    <name evidence="12" type="primary">dph4</name>
    <name evidence="11" type="ORF">SJAG_00251</name>
</gene>
<dbReference type="GO" id="GO:0005634">
    <property type="term" value="C:nucleus"/>
    <property type="evidence" value="ECO:0007669"/>
    <property type="project" value="UniProtKB-SubCell"/>
</dbReference>
<evidence type="ECO:0000256" key="7">
    <source>
        <dbReference type="ARBA" id="ARBA00023004"/>
    </source>
</evidence>
<evidence type="ECO:0000259" key="10">
    <source>
        <dbReference type="PROSITE" id="PS51074"/>
    </source>
</evidence>
<evidence type="ECO:0000313" key="13">
    <source>
        <dbReference type="Proteomes" id="UP000001744"/>
    </source>
</evidence>
<dbReference type="InterPro" id="IPR044248">
    <property type="entry name" value="DPH3/4-like"/>
</dbReference>
<dbReference type="Pfam" id="PF05207">
    <property type="entry name" value="Zn_ribbon_CSL"/>
    <property type="match status" value="1"/>
</dbReference>
<dbReference type="Proteomes" id="UP000001744">
    <property type="component" value="Unassembled WGS sequence"/>
</dbReference>
<dbReference type="PANTHER" id="PTHR21454:SF49">
    <property type="entry name" value="RE24848P"/>
    <property type="match status" value="1"/>
</dbReference>
<dbReference type="SUPFAM" id="SSF144217">
    <property type="entry name" value="CSL zinc finger"/>
    <property type="match status" value="1"/>
</dbReference>
<name>B6JV49_SCHJY</name>
<evidence type="ECO:0000256" key="1">
    <source>
        <dbReference type="ARBA" id="ARBA00003474"/>
    </source>
</evidence>
<dbReference type="JaponicusDB" id="SJAG_00251">
    <property type="gene designation" value="dph4"/>
</dbReference>
<comment type="function">
    <text evidence="1">Required for the first step of diphthamide biosynthesis, the transfer of 3-amino-3-carboxypropyl from S-adenosyl-L-methionine to a histidine residue. Diphthamide is a post-translational modification of histidine which occurs in elongation factor 2.</text>
</comment>
<dbReference type="RefSeq" id="XP_002171543.1">
    <property type="nucleotide sequence ID" value="XM_002171507.1"/>
</dbReference>
<dbReference type="eggNOG" id="KOG2923">
    <property type="taxonomic scope" value="Eukaryota"/>
</dbReference>
<dbReference type="InterPro" id="IPR001623">
    <property type="entry name" value="DnaJ_domain"/>
</dbReference>
<feature type="domain" description="DPH-type MB" evidence="10">
    <location>
        <begin position="55"/>
        <end position="112"/>
    </location>
</feature>
<dbReference type="HOGENOM" id="CLU_017633_7_1_1"/>
<keyword evidence="6" id="KW-0479">Metal-binding</keyword>
<dbReference type="OrthoDB" id="445556at2759"/>
<dbReference type="PROSITE" id="PS51074">
    <property type="entry name" value="DPH_MB"/>
    <property type="match status" value="1"/>
</dbReference>
<dbReference type="Gene3D" id="1.10.287.110">
    <property type="entry name" value="DnaJ domain"/>
    <property type="match status" value="1"/>
</dbReference>
<dbReference type="OMA" id="VAYEICY"/>
<sequence>MDAYKILKLSPTEAYTASDLRIAYKTALLNAHPDKQQNGRVSEISVDHVLTTERYNAVVDLDDFEEQADGSFVYPCRCGEYGGYIVTEDDLENGMDVIPCTGCSLVVKVAYEICYSD</sequence>
<evidence type="ECO:0000313" key="12">
    <source>
        <dbReference type="JaponicusDB" id="SJAG_00251"/>
    </source>
</evidence>
<keyword evidence="13" id="KW-1185">Reference proteome</keyword>
<dbReference type="GO" id="GO:0046872">
    <property type="term" value="F:metal ion binding"/>
    <property type="evidence" value="ECO:0007669"/>
    <property type="project" value="UniProtKB-KW"/>
</dbReference>
<dbReference type="Gene3D" id="3.10.660.10">
    <property type="entry name" value="DPH Zinc finger"/>
    <property type="match status" value="1"/>
</dbReference>
<dbReference type="GeneID" id="7047838"/>
<dbReference type="AlphaFoldDB" id="B6JV49"/>
<evidence type="ECO:0000256" key="5">
    <source>
        <dbReference type="ARBA" id="ARBA00021797"/>
    </source>
</evidence>
<dbReference type="InterPro" id="IPR036869">
    <property type="entry name" value="J_dom_sf"/>
</dbReference>
<organism evidence="11 13">
    <name type="scientific">Schizosaccharomyces japonicus (strain yFS275 / FY16936)</name>
    <name type="common">Fission yeast</name>
    <dbReference type="NCBI Taxonomy" id="402676"/>
    <lineage>
        <taxon>Eukaryota</taxon>
        <taxon>Fungi</taxon>
        <taxon>Dikarya</taxon>
        <taxon>Ascomycota</taxon>
        <taxon>Taphrinomycotina</taxon>
        <taxon>Schizosaccharomycetes</taxon>
        <taxon>Schizosaccharomycetales</taxon>
        <taxon>Schizosaccharomycetaceae</taxon>
        <taxon>Schizosaccharomyces</taxon>
    </lineage>
</organism>
<protein>
    <recommendedName>
        <fullName evidence="5">Diphthamide biosynthesis protein 4</fullName>
    </recommendedName>
</protein>
<reference evidence="11 13" key="1">
    <citation type="journal article" date="2011" name="Science">
        <title>Comparative functional genomics of the fission yeasts.</title>
        <authorList>
            <person name="Rhind N."/>
            <person name="Chen Z."/>
            <person name="Yassour M."/>
            <person name="Thompson D.A."/>
            <person name="Haas B.J."/>
            <person name="Habib N."/>
            <person name="Wapinski I."/>
            <person name="Roy S."/>
            <person name="Lin M.F."/>
            <person name="Heiman D.I."/>
            <person name="Young S.K."/>
            <person name="Furuya K."/>
            <person name="Guo Y."/>
            <person name="Pidoux A."/>
            <person name="Chen H.M."/>
            <person name="Robbertse B."/>
            <person name="Goldberg J.M."/>
            <person name="Aoki K."/>
            <person name="Bayne E.H."/>
            <person name="Berlin A.M."/>
            <person name="Desjardins C.A."/>
            <person name="Dobbs E."/>
            <person name="Dukaj L."/>
            <person name="Fan L."/>
            <person name="FitzGerald M.G."/>
            <person name="French C."/>
            <person name="Gujja S."/>
            <person name="Hansen K."/>
            <person name="Keifenheim D."/>
            <person name="Levin J.Z."/>
            <person name="Mosher R.A."/>
            <person name="Mueller C.A."/>
            <person name="Pfiffner J."/>
            <person name="Priest M."/>
            <person name="Russ C."/>
            <person name="Smialowska A."/>
            <person name="Swoboda P."/>
            <person name="Sykes S.M."/>
            <person name="Vaughn M."/>
            <person name="Vengrova S."/>
            <person name="Yoder R."/>
            <person name="Zeng Q."/>
            <person name="Allshire R."/>
            <person name="Baulcombe D."/>
            <person name="Birren B.W."/>
            <person name="Brown W."/>
            <person name="Ekwall K."/>
            <person name="Kellis M."/>
            <person name="Leatherwood J."/>
            <person name="Levin H."/>
            <person name="Margalit H."/>
            <person name="Martienssen R."/>
            <person name="Nieduszynski C.A."/>
            <person name="Spatafora J.W."/>
            <person name="Friedman N."/>
            <person name="Dalgaard J.Z."/>
            <person name="Baumann P."/>
            <person name="Niki H."/>
            <person name="Regev A."/>
            <person name="Nusbaum C."/>
        </authorList>
    </citation>
    <scope>NUCLEOTIDE SEQUENCE [LARGE SCALE GENOMIC DNA]</scope>
    <source>
        <strain evidence="13">yFS275 / FY16936</strain>
    </source>
</reference>
<evidence type="ECO:0000313" key="11">
    <source>
        <dbReference type="EMBL" id="EEB05250.1"/>
    </source>
</evidence>
<proteinExistence type="inferred from homology"/>
<dbReference type="UniPathway" id="UPA00559"/>
<dbReference type="GO" id="GO:0017183">
    <property type="term" value="P:protein histidyl modification to diphthamide"/>
    <property type="evidence" value="ECO:0007669"/>
    <property type="project" value="UniProtKB-UniPathway"/>
</dbReference>
<dbReference type="InterPro" id="IPR007872">
    <property type="entry name" value="DPH_MB_dom"/>
</dbReference>
<keyword evidence="8" id="KW-0539">Nucleus</keyword>
<evidence type="ECO:0000256" key="3">
    <source>
        <dbReference type="ARBA" id="ARBA00004496"/>
    </source>
</evidence>
<dbReference type="STRING" id="402676.B6JV49"/>
<feature type="domain" description="J" evidence="9">
    <location>
        <begin position="2"/>
        <end position="65"/>
    </location>
</feature>
<dbReference type="GO" id="GO:0005737">
    <property type="term" value="C:cytoplasm"/>
    <property type="evidence" value="ECO:0007669"/>
    <property type="project" value="UniProtKB-SubCell"/>
</dbReference>
<keyword evidence="7" id="KW-0408">Iron</keyword>
<evidence type="ECO:0000256" key="2">
    <source>
        <dbReference type="ARBA" id="ARBA00004123"/>
    </source>
</evidence>
<dbReference type="PANTHER" id="PTHR21454">
    <property type="entry name" value="DPH3 HOMOLOG-RELATED"/>
    <property type="match status" value="1"/>
</dbReference>